<gene>
    <name evidence="6" type="ORF">C3B59_01455</name>
</gene>
<dbReference type="GO" id="GO:0005886">
    <property type="term" value="C:plasma membrane"/>
    <property type="evidence" value="ECO:0007669"/>
    <property type="project" value="TreeGrafter"/>
</dbReference>
<sequence length="202" mass="20978">MIGLYRPGTSLLHRAPAVLKLAVLAVAMVLVGLAADPLVLAGELVAVVALYTLAGIPPTAAWPQIGPVLWILVFAVPVQVLVAGGSAEGWTTAGLMAGRLLVAVALAALFTLTTTVTAVLEAFQLLLRPFRRWVDADRVGLLVALTIRCIPLVAEIVREVLDARRARGAQGSVIALAVPVVVRSLYAADAIGEALAARGLDD</sequence>
<comment type="caution">
    <text evidence="6">The sequence shown here is derived from an EMBL/GenBank/DDBJ whole genome shotgun (WGS) entry which is preliminary data.</text>
</comment>
<evidence type="ECO:0000313" key="6">
    <source>
        <dbReference type="EMBL" id="POH71295.1"/>
    </source>
</evidence>
<dbReference type="CDD" id="cd16914">
    <property type="entry name" value="EcfT"/>
    <property type="match status" value="1"/>
</dbReference>
<keyword evidence="2 5" id="KW-0812">Transmembrane</keyword>
<dbReference type="InterPro" id="IPR003339">
    <property type="entry name" value="ABC/ECF_trnsptr_transmembrane"/>
</dbReference>
<evidence type="ECO:0000256" key="2">
    <source>
        <dbReference type="ARBA" id="ARBA00022692"/>
    </source>
</evidence>
<evidence type="ECO:0000256" key="3">
    <source>
        <dbReference type="ARBA" id="ARBA00022989"/>
    </source>
</evidence>
<reference evidence="6 7" key="1">
    <citation type="submission" date="2018-01" db="EMBL/GenBank/DDBJ databases">
        <title>Cryobacterium sp. nov., from glaciers in China.</title>
        <authorList>
            <person name="Liu Q."/>
            <person name="Xin Y.-H."/>
        </authorList>
    </citation>
    <scope>NUCLEOTIDE SEQUENCE [LARGE SCALE GENOMIC DNA]</scope>
    <source>
        <strain evidence="6 7">TMB1-8</strain>
    </source>
</reference>
<accession>A0A2S3ZPZ9</accession>
<dbReference type="PANTHER" id="PTHR33514:SF13">
    <property type="entry name" value="PROTEIN ABCI12, CHLOROPLASTIC"/>
    <property type="match status" value="1"/>
</dbReference>
<comment type="subcellular location">
    <subcellularLocation>
        <location evidence="1">Membrane</location>
        <topology evidence="1">Multi-pass membrane protein</topology>
    </subcellularLocation>
</comment>
<keyword evidence="4 5" id="KW-0472">Membrane</keyword>
<feature type="transmembrane region" description="Helical" evidence="5">
    <location>
        <begin position="96"/>
        <end position="119"/>
    </location>
</feature>
<dbReference type="AlphaFoldDB" id="A0A2S3ZPZ9"/>
<dbReference type="EMBL" id="PPXF01000011">
    <property type="protein sequence ID" value="POH71295.1"/>
    <property type="molecule type" value="Genomic_DNA"/>
</dbReference>
<organism evidence="6 7">
    <name type="scientific">Cryobacterium zongtaii</name>
    <dbReference type="NCBI Taxonomy" id="1259217"/>
    <lineage>
        <taxon>Bacteria</taxon>
        <taxon>Bacillati</taxon>
        <taxon>Actinomycetota</taxon>
        <taxon>Actinomycetes</taxon>
        <taxon>Micrococcales</taxon>
        <taxon>Microbacteriaceae</taxon>
        <taxon>Cryobacterium</taxon>
    </lineage>
</organism>
<keyword evidence="3 5" id="KW-1133">Transmembrane helix</keyword>
<dbReference type="RefSeq" id="WP_103429715.1">
    <property type="nucleotide sequence ID" value="NZ_PPXF01000011.1"/>
</dbReference>
<evidence type="ECO:0000256" key="1">
    <source>
        <dbReference type="ARBA" id="ARBA00004141"/>
    </source>
</evidence>
<protein>
    <submittedName>
        <fullName evidence="6">Cobalt ABC transporter</fullName>
    </submittedName>
</protein>
<dbReference type="Proteomes" id="UP000237104">
    <property type="component" value="Unassembled WGS sequence"/>
</dbReference>
<dbReference type="OrthoDB" id="509049at2"/>
<evidence type="ECO:0000256" key="4">
    <source>
        <dbReference type="ARBA" id="ARBA00023136"/>
    </source>
</evidence>
<evidence type="ECO:0000256" key="5">
    <source>
        <dbReference type="SAM" id="Phobius"/>
    </source>
</evidence>
<name>A0A2S3ZPZ9_9MICO</name>
<dbReference type="Pfam" id="PF02361">
    <property type="entry name" value="CbiQ"/>
    <property type="match status" value="1"/>
</dbReference>
<evidence type="ECO:0000313" key="7">
    <source>
        <dbReference type="Proteomes" id="UP000237104"/>
    </source>
</evidence>
<feature type="transmembrane region" description="Helical" evidence="5">
    <location>
        <begin position="65"/>
        <end position="84"/>
    </location>
</feature>
<dbReference type="PANTHER" id="PTHR33514">
    <property type="entry name" value="PROTEIN ABCI12, CHLOROPLASTIC"/>
    <property type="match status" value="1"/>
</dbReference>
<feature type="transmembrane region" description="Helical" evidence="5">
    <location>
        <begin position="21"/>
        <end position="53"/>
    </location>
</feature>
<proteinExistence type="predicted"/>